<sequence>MSIPPDKAELAELLAPSVESIIAKARHEDFPWSRGMLTTHLSLDPTTLGVLCRVNLPKILVRRDYYCDVFEDYGLERTIEFTCRPNSPTNPDQSPGRLCVTIRQCNSYLNAVKSMRDALWAKGRKGWTEYGSARYRLGNYSLENQKGTGFIWVRLTTVVELLYTNHTGHTGLVIDVRRLATALDQAMKDHEGPISTVPKGYIRSATIPPGFTLDKLELLRFEFCPSTDYHREFVLYQEEKAFEVIKAANYGPVEGRTAEGVVENELEVVCRKVKAKAQLVIRIAHKTSMWPAEKVFDLQCYSRFDRSDTDEGSDCLTSLESLERLESILKDEPASS</sequence>
<keyword evidence="2" id="KW-1185">Reference proteome</keyword>
<accession>A0AAE0JHE1</accession>
<gene>
    <name evidence="1" type="ORF">B0H65DRAFT_423405</name>
</gene>
<reference evidence="1" key="2">
    <citation type="submission" date="2023-06" db="EMBL/GenBank/DDBJ databases">
        <authorList>
            <consortium name="Lawrence Berkeley National Laboratory"/>
            <person name="Haridas S."/>
            <person name="Hensen N."/>
            <person name="Bonometti L."/>
            <person name="Westerberg I."/>
            <person name="Brannstrom I.O."/>
            <person name="Guillou S."/>
            <person name="Cros-Aarteil S."/>
            <person name="Calhoun S."/>
            <person name="Kuo A."/>
            <person name="Mondo S."/>
            <person name="Pangilinan J."/>
            <person name="Riley R."/>
            <person name="Labutti K."/>
            <person name="Andreopoulos B."/>
            <person name="Lipzen A."/>
            <person name="Chen C."/>
            <person name="Yanf M."/>
            <person name="Daum C."/>
            <person name="Ng V."/>
            <person name="Clum A."/>
            <person name="Steindorff A."/>
            <person name="Ohm R."/>
            <person name="Martin F."/>
            <person name="Silar P."/>
            <person name="Natvig D."/>
            <person name="Lalanne C."/>
            <person name="Gautier V."/>
            <person name="Ament-Velasquez S.L."/>
            <person name="Kruys A."/>
            <person name="Hutchinson M.I."/>
            <person name="Powell A.J."/>
            <person name="Barry K."/>
            <person name="Miller A.N."/>
            <person name="Grigoriev I.V."/>
            <person name="Debuchy R."/>
            <person name="Gladieux P."/>
            <person name="Thoren M.H."/>
            <person name="Johannesson H."/>
        </authorList>
    </citation>
    <scope>NUCLEOTIDE SEQUENCE</scope>
    <source>
        <strain evidence="1">CBS 560.94</strain>
    </source>
</reference>
<organism evidence="1 2">
    <name type="scientific">Neurospora tetraspora</name>
    <dbReference type="NCBI Taxonomy" id="94610"/>
    <lineage>
        <taxon>Eukaryota</taxon>
        <taxon>Fungi</taxon>
        <taxon>Dikarya</taxon>
        <taxon>Ascomycota</taxon>
        <taxon>Pezizomycotina</taxon>
        <taxon>Sordariomycetes</taxon>
        <taxon>Sordariomycetidae</taxon>
        <taxon>Sordariales</taxon>
        <taxon>Sordariaceae</taxon>
        <taxon>Neurospora</taxon>
    </lineage>
</organism>
<comment type="caution">
    <text evidence="1">The sequence shown here is derived from an EMBL/GenBank/DDBJ whole genome shotgun (WGS) entry which is preliminary data.</text>
</comment>
<dbReference type="GeneID" id="87861608"/>
<reference evidence="1" key="1">
    <citation type="journal article" date="2023" name="Mol. Phylogenet. Evol.">
        <title>Genome-scale phylogeny and comparative genomics of the fungal order Sordariales.</title>
        <authorList>
            <person name="Hensen N."/>
            <person name="Bonometti L."/>
            <person name="Westerberg I."/>
            <person name="Brannstrom I.O."/>
            <person name="Guillou S."/>
            <person name="Cros-Aarteil S."/>
            <person name="Calhoun S."/>
            <person name="Haridas S."/>
            <person name="Kuo A."/>
            <person name="Mondo S."/>
            <person name="Pangilinan J."/>
            <person name="Riley R."/>
            <person name="LaButti K."/>
            <person name="Andreopoulos B."/>
            <person name="Lipzen A."/>
            <person name="Chen C."/>
            <person name="Yan M."/>
            <person name="Daum C."/>
            <person name="Ng V."/>
            <person name="Clum A."/>
            <person name="Steindorff A."/>
            <person name="Ohm R.A."/>
            <person name="Martin F."/>
            <person name="Silar P."/>
            <person name="Natvig D.O."/>
            <person name="Lalanne C."/>
            <person name="Gautier V."/>
            <person name="Ament-Velasquez S.L."/>
            <person name="Kruys A."/>
            <person name="Hutchinson M.I."/>
            <person name="Powell A.J."/>
            <person name="Barry K."/>
            <person name="Miller A.N."/>
            <person name="Grigoriev I.V."/>
            <person name="Debuchy R."/>
            <person name="Gladieux P."/>
            <person name="Hiltunen Thoren M."/>
            <person name="Johannesson H."/>
        </authorList>
    </citation>
    <scope>NUCLEOTIDE SEQUENCE</scope>
    <source>
        <strain evidence="1">CBS 560.94</strain>
    </source>
</reference>
<evidence type="ECO:0000313" key="2">
    <source>
        <dbReference type="Proteomes" id="UP001278500"/>
    </source>
</evidence>
<dbReference type="AlphaFoldDB" id="A0AAE0JHE1"/>
<proteinExistence type="predicted"/>
<dbReference type="EMBL" id="JAUEPP010000003">
    <property type="protein sequence ID" value="KAK3347892.1"/>
    <property type="molecule type" value="Genomic_DNA"/>
</dbReference>
<evidence type="ECO:0000313" key="1">
    <source>
        <dbReference type="EMBL" id="KAK3347892.1"/>
    </source>
</evidence>
<dbReference type="RefSeq" id="XP_062682974.1">
    <property type="nucleotide sequence ID" value="XM_062824454.1"/>
</dbReference>
<protein>
    <submittedName>
        <fullName evidence="1">Uncharacterized protein</fullName>
    </submittedName>
</protein>
<dbReference type="Proteomes" id="UP001278500">
    <property type="component" value="Unassembled WGS sequence"/>
</dbReference>
<name>A0AAE0JHE1_9PEZI</name>